<proteinExistence type="predicted"/>
<dbReference type="Proteomes" id="UP000440578">
    <property type="component" value="Unassembled WGS sequence"/>
</dbReference>
<dbReference type="PROSITE" id="PS50878">
    <property type="entry name" value="RT_POL"/>
    <property type="match status" value="2"/>
</dbReference>
<accession>A0A6A4WNZ3</accession>
<feature type="domain" description="Reverse transcriptase" evidence="1">
    <location>
        <begin position="1"/>
        <end position="207"/>
    </location>
</feature>
<protein>
    <recommendedName>
        <fullName evidence="1">Reverse transcriptase domain-containing protein</fullName>
    </recommendedName>
</protein>
<comment type="caution">
    <text evidence="2">The sequence shown here is derived from an EMBL/GenBank/DDBJ whole genome shotgun (WGS) entry which is preliminary data.</text>
</comment>
<gene>
    <name evidence="2" type="ORF">FJT64_019739</name>
</gene>
<dbReference type="PANTHER" id="PTHR21301">
    <property type="entry name" value="REVERSE TRANSCRIPTASE"/>
    <property type="match status" value="1"/>
</dbReference>
<dbReference type="OrthoDB" id="10053630at2759"/>
<keyword evidence="3" id="KW-1185">Reference proteome</keyword>
<feature type="domain" description="Reverse transcriptase" evidence="1">
    <location>
        <begin position="452"/>
        <end position="775"/>
    </location>
</feature>
<evidence type="ECO:0000313" key="2">
    <source>
        <dbReference type="EMBL" id="KAF0309097.1"/>
    </source>
</evidence>
<dbReference type="AlphaFoldDB" id="A0A6A4WNZ3"/>
<sequence length="1000" mass="112342">MTHAVNSCRLVSLDVEAMFPSIPTQTAISLIRTQLRDNRDALSDVTCLKPDAVADLLNISIQNCHAVIQDGDKERWFRQTTGLAMGKSYSPVVADLYMGHWEADLELLAANCGGRVHAFCRYADDYLILFEGSDDILNTWVNQLNSKDSSINVTTDLEVNRQLPYLDICITRRDDKFCTKVYRKSCNTNQVPAFSSYTETRYLRAAIRSDCTRAIRYCSSMRDRQQELDFIRQKFHHHGYPRSFIDSAIQKTRTDLRLKARALPAPPSANSHPAPVRVSVPFAGPLFYQLKREASKIGIQLVSKPSVTIGSLLCSKAKHQLPKLQQSNVIYRIECSCQVDGDPMMVSDIAIKQADQQGVTGDDITAFLNKAEKILTRANNQPQPKPPKQLTESLKSLTRDDSKVIVPADKAKALVVISKSDYTAALLRSLQSPVYEEVTSDPAEAFAGRFNEHLLTALAGPAVRGRRRDTMLKENNPEGYQLYRRLSKTHGRSGPFYGLVKTHKYSSPPSTDDDRLNWISNLKLRPICPAHRGADYELTKHLTKCLKVLPRPPHSVSSPLQVLEMLQNMTHAVNSCRLVSLDVEAMFPSIPTQTAISLIRTQLRDNRDALSDVTCLKPDAVADLLNISIQNCHAVIQDGDKERWFRQTTGLAMGKSYSPVVADLYMGHWEADLELLAANCGGRVHAFCRYADDYLILFEGSDDILNTWVNQLNSKDSSINVTTDLEVNRQLPYLDICITRRDDKFCTKVYRKSCNTNQVPAFSSYTETRYLRAAIRSDCTRAIRYCSSMRDRQQELDFIRQKFHHHGYPRSFIDSAIQKTRTDLRLKARALPAPPSANSHPAPVRVSVPFAGPLFYQLKREASKIGIQLVSKPSVTIGSLLCSKAKHQLPKLQQSNVIYRIECSCQVDGDPMVYIGETDPINRNTVPHAREDQAVNHRAHHMPREEMPQVAETDQEANTLTDNSTDVVVPSQVTVEKHAKVFNGRALLNGLPTDPYADRG</sequence>
<organism evidence="2 3">
    <name type="scientific">Amphibalanus amphitrite</name>
    <name type="common">Striped barnacle</name>
    <name type="synonym">Balanus amphitrite</name>
    <dbReference type="NCBI Taxonomy" id="1232801"/>
    <lineage>
        <taxon>Eukaryota</taxon>
        <taxon>Metazoa</taxon>
        <taxon>Ecdysozoa</taxon>
        <taxon>Arthropoda</taxon>
        <taxon>Crustacea</taxon>
        <taxon>Multicrustacea</taxon>
        <taxon>Cirripedia</taxon>
        <taxon>Thoracica</taxon>
        <taxon>Thoracicalcarea</taxon>
        <taxon>Balanomorpha</taxon>
        <taxon>Balanoidea</taxon>
        <taxon>Balanidae</taxon>
        <taxon>Amphibalaninae</taxon>
        <taxon>Amphibalanus</taxon>
    </lineage>
</organism>
<evidence type="ECO:0000313" key="3">
    <source>
        <dbReference type="Proteomes" id="UP000440578"/>
    </source>
</evidence>
<dbReference type="InterPro" id="IPR000477">
    <property type="entry name" value="RT_dom"/>
</dbReference>
<evidence type="ECO:0000259" key="1">
    <source>
        <dbReference type="PROSITE" id="PS50878"/>
    </source>
</evidence>
<dbReference type="EMBL" id="VIIS01000434">
    <property type="protein sequence ID" value="KAF0309097.1"/>
    <property type="molecule type" value="Genomic_DNA"/>
</dbReference>
<dbReference type="Pfam" id="PF00078">
    <property type="entry name" value="RVT_1"/>
    <property type="match status" value="1"/>
</dbReference>
<reference evidence="2 3" key="1">
    <citation type="submission" date="2019-07" db="EMBL/GenBank/DDBJ databases">
        <title>Draft genome assembly of a fouling barnacle, Amphibalanus amphitrite (Darwin, 1854): The first reference genome for Thecostraca.</title>
        <authorList>
            <person name="Kim W."/>
        </authorList>
    </citation>
    <scope>NUCLEOTIDE SEQUENCE [LARGE SCALE GENOMIC DNA]</scope>
    <source>
        <strain evidence="2">SNU_AA5</strain>
        <tissue evidence="2">Soma without cirri and trophi</tissue>
    </source>
</reference>
<dbReference type="Pfam" id="PF26215">
    <property type="entry name" value="HTH_animal"/>
    <property type="match status" value="2"/>
</dbReference>
<name>A0A6A4WNZ3_AMPAM</name>
<dbReference type="PANTHER" id="PTHR21301:SF10">
    <property type="entry name" value="REVERSE TRANSCRIPTASE DOMAIN-CONTAINING PROTEIN"/>
    <property type="match status" value="1"/>
</dbReference>
<dbReference type="InterPro" id="IPR058912">
    <property type="entry name" value="HTH_animal"/>
</dbReference>